<evidence type="ECO:0000259" key="2">
    <source>
        <dbReference type="Pfam" id="PF00583"/>
    </source>
</evidence>
<dbReference type="RefSeq" id="XP_004357323.1">
    <property type="nucleotide sequence ID" value="XM_004357267.1"/>
</dbReference>
<dbReference type="KEGG" id="dfa:DFA_02600"/>
<dbReference type="STRING" id="1054147.F4PZU7"/>
<sequence length="314" mass="35255">MAVEIDMTNIGSNGSTAAPAAVAASIINETKQLYNNTNNNNTNNNVKSKTPNNNNNNNNCNHSASESSFNNNIQDEYYPDETTTMTKDIKYNLVLQKHMTEEHYEKLAGLFTEYGVWTATGKNTKLTPARLRQWYLFDENCGAVIATCHKGNHLGQALFRRFSVPSAGTGNTASSAQVEAIWISQLLVSREHRQKGIAKSMLKHSLDKLDWQMAGIASCNPYAIKSLERATNSKTDAQHNLRHSNIMQHCGVPYIVKAPIVPTTPNHLYYIDTNFHIDTDHIPEILTREMSRGNWHLGNYLPRGFEFLSIILKK</sequence>
<dbReference type="EMBL" id="GL883017">
    <property type="protein sequence ID" value="EGG18861.1"/>
    <property type="molecule type" value="Genomic_DNA"/>
</dbReference>
<feature type="domain" description="N-acetyltransferase" evidence="2">
    <location>
        <begin position="128"/>
        <end position="212"/>
    </location>
</feature>
<evidence type="ECO:0000313" key="4">
    <source>
        <dbReference type="Proteomes" id="UP000007797"/>
    </source>
</evidence>
<feature type="compositionally biased region" description="Polar residues" evidence="1">
    <location>
        <begin position="62"/>
        <end position="74"/>
    </location>
</feature>
<dbReference type="GeneID" id="14870975"/>
<accession>F4PZU7</accession>
<dbReference type="Pfam" id="PF00583">
    <property type="entry name" value="Acetyltransf_1"/>
    <property type="match status" value="1"/>
</dbReference>
<keyword evidence="4" id="KW-1185">Reference proteome</keyword>
<dbReference type="Gene3D" id="3.40.630.30">
    <property type="match status" value="1"/>
</dbReference>
<dbReference type="InterPro" id="IPR016181">
    <property type="entry name" value="Acyl_CoA_acyltransferase"/>
</dbReference>
<dbReference type="SUPFAM" id="SSF55729">
    <property type="entry name" value="Acyl-CoA N-acyltransferases (Nat)"/>
    <property type="match status" value="1"/>
</dbReference>
<organism evidence="3 4">
    <name type="scientific">Cavenderia fasciculata</name>
    <name type="common">Slime mold</name>
    <name type="synonym">Dictyostelium fasciculatum</name>
    <dbReference type="NCBI Taxonomy" id="261658"/>
    <lineage>
        <taxon>Eukaryota</taxon>
        <taxon>Amoebozoa</taxon>
        <taxon>Evosea</taxon>
        <taxon>Eumycetozoa</taxon>
        <taxon>Dictyostelia</taxon>
        <taxon>Acytosteliales</taxon>
        <taxon>Cavenderiaceae</taxon>
        <taxon>Cavenderia</taxon>
    </lineage>
</organism>
<dbReference type="Proteomes" id="UP000007797">
    <property type="component" value="Unassembled WGS sequence"/>
</dbReference>
<protein>
    <recommendedName>
        <fullName evidence="2">N-acetyltransferase domain-containing protein</fullName>
    </recommendedName>
</protein>
<dbReference type="GO" id="GO:0016747">
    <property type="term" value="F:acyltransferase activity, transferring groups other than amino-acyl groups"/>
    <property type="evidence" value="ECO:0007669"/>
    <property type="project" value="InterPro"/>
</dbReference>
<name>F4PZU7_CACFS</name>
<dbReference type="OrthoDB" id="2019666at2759"/>
<dbReference type="InterPro" id="IPR000182">
    <property type="entry name" value="GNAT_dom"/>
</dbReference>
<gene>
    <name evidence="3" type="ORF">DFA_02600</name>
</gene>
<feature type="compositionally biased region" description="Low complexity" evidence="1">
    <location>
        <begin position="35"/>
        <end position="61"/>
    </location>
</feature>
<reference evidence="4" key="1">
    <citation type="journal article" date="2011" name="Genome Res.">
        <title>Phylogeny-wide analysis of social amoeba genomes highlights ancient origins for complex intercellular communication.</title>
        <authorList>
            <person name="Heidel A.J."/>
            <person name="Lawal H.M."/>
            <person name="Felder M."/>
            <person name="Schilde C."/>
            <person name="Helps N.R."/>
            <person name="Tunggal B."/>
            <person name="Rivero F."/>
            <person name="John U."/>
            <person name="Schleicher M."/>
            <person name="Eichinger L."/>
            <person name="Platzer M."/>
            <person name="Noegel A.A."/>
            <person name="Schaap P."/>
            <person name="Gloeckner G."/>
        </authorList>
    </citation>
    <scope>NUCLEOTIDE SEQUENCE [LARGE SCALE GENOMIC DNA]</scope>
    <source>
        <strain evidence="4">SH3</strain>
    </source>
</reference>
<dbReference type="AlphaFoldDB" id="F4PZU7"/>
<evidence type="ECO:0000256" key="1">
    <source>
        <dbReference type="SAM" id="MobiDB-lite"/>
    </source>
</evidence>
<proteinExistence type="predicted"/>
<evidence type="ECO:0000313" key="3">
    <source>
        <dbReference type="EMBL" id="EGG18861.1"/>
    </source>
</evidence>
<dbReference type="CDD" id="cd04301">
    <property type="entry name" value="NAT_SF"/>
    <property type="match status" value="1"/>
</dbReference>
<feature type="region of interest" description="Disordered" evidence="1">
    <location>
        <begin position="35"/>
        <end position="76"/>
    </location>
</feature>